<protein>
    <submittedName>
        <fullName evidence="1">Uncharacterized protein</fullName>
    </submittedName>
</protein>
<evidence type="ECO:0000313" key="1">
    <source>
        <dbReference type="EMBL" id="KAG0438795.1"/>
    </source>
</evidence>
<keyword evidence="2" id="KW-1185">Reference proteome</keyword>
<sequence>MLPSQFFSNEDKDTASEDGDSPERLPLPLTDIFRKEIKNLSKDDLESFLIAVYDGLVLSQAQADFLEACNWKQNHFEVWYVHRKRRLTASTFYKVANQKDDRSPTAVIVEVMGYEIAAASVDDVDWRSVREGGTTKPVGSRLYDARKRRDLGEMQQALRNLGNELCSLRDSPFAKHLRWNSPLAYQQPLSPHGLKTHVSPNIALCAKNVSTGKLPTWPTLFDSSDIFDPATKSLGALLRRLARRIMEDPDGNDSEMADTEGRAGVRFIYSAEEKALLQALVTKHARVLENKKTNNYSKEAKLKAWEKLSTEYNSQPNVRPRRAKQLKKRSEKEKSRYKKTKSDETRDIHVTGGGPRASRPMSPSLILVGAAAEHMETQVTNLCDSDRARDRPVLSLPPAAMFEVMVRGTEGDDNHSRWNDVPDAPEPSASPLRESSVGAACATPPARGISCPRAELPSGASRRAGNRITALERILAPEKEARVDILEREDRRKEEQHLMEMRILRNKLFEQRRRGRAELKLLQLEREIKVEQLAALRCKQQGCGNHD</sequence>
<gene>
    <name evidence="1" type="ORF">HPB47_016866</name>
</gene>
<comment type="caution">
    <text evidence="1">The sequence shown here is derived from an EMBL/GenBank/DDBJ whole genome shotgun (WGS) entry which is preliminary data.</text>
</comment>
<dbReference type="EMBL" id="JABSTQ010005675">
    <property type="protein sequence ID" value="KAG0438795.1"/>
    <property type="molecule type" value="Genomic_DNA"/>
</dbReference>
<dbReference type="Proteomes" id="UP000805193">
    <property type="component" value="Unassembled WGS sequence"/>
</dbReference>
<reference evidence="1 2" key="1">
    <citation type="journal article" date="2020" name="Cell">
        <title>Large-Scale Comparative Analyses of Tick Genomes Elucidate Their Genetic Diversity and Vector Capacities.</title>
        <authorList>
            <consortium name="Tick Genome and Microbiome Consortium (TIGMIC)"/>
            <person name="Jia N."/>
            <person name="Wang J."/>
            <person name="Shi W."/>
            <person name="Du L."/>
            <person name="Sun Y."/>
            <person name="Zhan W."/>
            <person name="Jiang J.F."/>
            <person name="Wang Q."/>
            <person name="Zhang B."/>
            <person name="Ji P."/>
            <person name="Bell-Sakyi L."/>
            <person name="Cui X.M."/>
            <person name="Yuan T.T."/>
            <person name="Jiang B.G."/>
            <person name="Yang W.F."/>
            <person name="Lam T.T."/>
            <person name="Chang Q.C."/>
            <person name="Ding S.J."/>
            <person name="Wang X.J."/>
            <person name="Zhu J.G."/>
            <person name="Ruan X.D."/>
            <person name="Zhao L."/>
            <person name="Wei J.T."/>
            <person name="Ye R.Z."/>
            <person name="Que T.C."/>
            <person name="Du C.H."/>
            <person name="Zhou Y.H."/>
            <person name="Cheng J.X."/>
            <person name="Dai P.F."/>
            <person name="Guo W.B."/>
            <person name="Han X.H."/>
            <person name="Huang E.J."/>
            <person name="Li L.F."/>
            <person name="Wei W."/>
            <person name="Gao Y.C."/>
            <person name="Liu J.Z."/>
            <person name="Shao H.Z."/>
            <person name="Wang X."/>
            <person name="Wang C.C."/>
            <person name="Yang T.C."/>
            <person name="Huo Q.B."/>
            <person name="Li W."/>
            <person name="Chen H.Y."/>
            <person name="Chen S.E."/>
            <person name="Zhou L.G."/>
            <person name="Ni X.B."/>
            <person name="Tian J.H."/>
            <person name="Sheng Y."/>
            <person name="Liu T."/>
            <person name="Pan Y.S."/>
            <person name="Xia L.Y."/>
            <person name="Li J."/>
            <person name="Zhao F."/>
            <person name="Cao W.C."/>
        </authorList>
    </citation>
    <scope>NUCLEOTIDE SEQUENCE [LARGE SCALE GENOMIC DNA]</scope>
    <source>
        <strain evidence="1">Iper-2018</strain>
    </source>
</reference>
<organism evidence="1 2">
    <name type="scientific">Ixodes persulcatus</name>
    <name type="common">Taiga tick</name>
    <dbReference type="NCBI Taxonomy" id="34615"/>
    <lineage>
        <taxon>Eukaryota</taxon>
        <taxon>Metazoa</taxon>
        <taxon>Ecdysozoa</taxon>
        <taxon>Arthropoda</taxon>
        <taxon>Chelicerata</taxon>
        <taxon>Arachnida</taxon>
        <taxon>Acari</taxon>
        <taxon>Parasitiformes</taxon>
        <taxon>Ixodida</taxon>
        <taxon>Ixodoidea</taxon>
        <taxon>Ixodidae</taxon>
        <taxon>Ixodinae</taxon>
        <taxon>Ixodes</taxon>
    </lineage>
</organism>
<proteinExistence type="predicted"/>
<accession>A0AC60QRT4</accession>
<name>A0AC60QRT4_IXOPE</name>
<evidence type="ECO:0000313" key="2">
    <source>
        <dbReference type="Proteomes" id="UP000805193"/>
    </source>
</evidence>